<dbReference type="Proteomes" id="UP000447873">
    <property type="component" value="Unassembled WGS sequence"/>
</dbReference>
<dbReference type="EMBL" id="WNWS01000211">
    <property type="protein sequence ID" value="KAE9974717.1"/>
    <property type="molecule type" value="Genomic_DNA"/>
</dbReference>
<evidence type="ECO:0000313" key="3">
    <source>
        <dbReference type="EMBL" id="KAE9979033.1"/>
    </source>
</evidence>
<dbReference type="EMBL" id="WNWR01000011">
    <property type="protein sequence ID" value="KAE9994196.1"/>
    <property type="molecule type" value="Genomic_DNA"/>
</dbReference>
<protein>
    <submittedName>
        <fullName evidence="4">Uncharacterized protein</fullName>
    </submittedName>
</protein>
<reference evidence="4 6" key="1">
    <citation type="submission" date="2019-07" db="EMBL/GenBank/DDBJ databases">
        <title>Venturia inaequalis Genome Resource.</title>
        <authorList>
            <person name="Lichtner F.J."/>
        </authorList>
    </citation>
    <scope>NUCLEOTIDE SEQUENCE [LARGE SCALE GENOMIC DNA]</scope>
    <source>
        <strain evidence="2 5">120213</strain>
        <strain evidence="3">Bline_iso_100314</strain>
        <strain evidence="4 6">DMI_063113</strain>
    </source>
</reference>
<dbReference type="Proteomes" id="UP000433883">
    <property type="component" value="Unassembled WGS sequence"/>
</dbReference>
<evidence type="ECO:0000256" key="1">
    <source>
        <dbReference type="SAM" id="MobiDB-lite"/>
    </source>
</evidence>
<dbReference type="OrthoDB" id="5390017at2759"/>
<proteinExistence type="predicted"/>
<dbReference type="AlphaFoldDB" id="A0A8H3ZJI6"/>
<dbReference type="EMBL" id="WNWQ01000100">
    <property type="protein sequence ID" value="KAE9979033.1"/>
    <property type="molecule type" value="Genomic_DNA"/>
</dbReference>
<dbReference type="Proteomes" id="UP000490939">
    <property type="component" value="Unassembled WGS sequence"/>
</dbReference>
<evidence type="ECO:0000313" key="2">
    <source>
        <dbReference type="EMBL" id="KAE9974717.1"/>
    </source>
</evidence>
<evidence type="ECO:0000313" key="4">
    <source>
        <dbReference type="EMBL" id="KAE9994196.1"/>
    </source>
</evidence>
<sequence length="237" mass="25881">MESSRKRSLTYSSSPGDECYAADDNDQTKRVKDKDDIADMGLIAPEEAWNFLIEELLDSPTTIPTPNTTQFDGNNFKNYDPAKSLFILCVLGDLTLPLAVLHNALPSLLQTSPNLQALILARSPTALSSMMASSPLSLPIVEAQGNPANHFLKLGLLHPLGGGQRPLDAIVILDTAGRRRLIIPFGWGAGKHVGDLIIGTTIQQRFLALLQDSVTKLESEKATSKKKDFYEVAKTYF</sequence>
<organism evidence="4 6">
    <name type="scientific">Venturia inaequalis</name>
    <name type="common">Apple scab fungus</name>
    <dbReference type="NCBI Taxonomy" id="5025"/>
    <lineage>
        <taxon>Eukaryota</taxon>
        <taxon>Fungi</taxon>
        <taxon>Dikarya</taxon>
        <taxon>Ascomycota</taxon>
        <taxon>Pezizomycotina</taxon>
        <taxon>Dothideomycetes</taxon>
        <taxon>Pleosporomycetidae</taxon>
        <taxon>Venturiales</taxon>
        <taxon>Venturiaceae</taxon>
        <taxon>Venturia</taxon>
    </lineage>
</organism>
<feature type="region of interest" description="Disordered" evidence="1">
    <location>
        <begin position="1"/>
        <end position="30"/>
    </location>
</feature>
<name>A0A8H3ZJI6_VENIN</name>
<keyword evidence="6" id="KW-1185">Reference proteome</keyword>
<gene>
    <name evidence="3" type="ORF">BLS_000088</name>
    <name evidence="4" type="ORF">EG327_000478</name>
    <name evidence="2" type="ORF">EG328_003674</name>
</gene>
<evidence type="ECO:0000313" key="6">
    <source>
        <dbReference type="Proteomes" id="UP000490939"/>
    </source>
</evidence>
<evidence type="ECO:0000313" key="5">
    <source>
        <dbReference type="Proteomes" id="UP000447873"/>
    </source>
</evidence>
<accession>A0A8H3ZJI6</accession>
<comment type="caution">
    <text evidence="4">The sequence shown here is derived from an EMBL/GenBank/DDBJ whole genome shotgun (WGS) entry which is preliminary data.</text>
</comment>